<feature type="compositionally biased region" description="Basic residues" evidence="12">
    <location>
        <begin position="231"/>
        <end position="249"/>
    </location>
</feature>
<feature type="domain" description="BTB" evidence="13">
    <location>
        <begin position="37"/>
        <end position="103"/>
    </location>
</feature>
<dbReference type="FunCoup" id="A0A674CMJ4">
    <property type="interactions" value="1545"/>
</dbReference>
<keyword evidence="7" id="KW-0805">Transcription regulation</keyword>
<dbReference type="GO" id="GO:0005634">
    <property type="term" value="C:nucleus"/>
    <property type="evidence" value="ECO:0007669"/>
    <property type="project" value="UniProtKB-SubCell"/>
</dbReference>
<dbReference type="GO" id="GO:0000981">
    <property type="term" value="F:DNA-binding transcription factor activity, RNA polymerase II-specific"/>
    <property type="evidence" value="ECO:0007669"/>
    <property type="project" value="TreeGrafter"/>
</dbReference>
<feature type="domain" description="C2H2-type" evidence="14">
    <location>
        <begin position="419"/>
        <end position="446"/>
    </location>
</feature>
<keyword evidence="6" id="KW-0862">Zinc</keyword>
<evidence type="ECO:0000256" key="3">
    <source>
        <dbReference type="ARBA" id="ARBA00022723"/>
    </source>
</evidence>
<comment type="similarity">
    <text evidence="2">Belongs to the krueppel C2H2-type zinc-finger protein family.</text>
</comment>
<feature type="compositionally biased region" description="Basic and acidic residues" evidence="12">
    <location>
        <begin position="174"/>
        <end position="195"/>
    </location>
</feature>
<dbReference type="SMART" id="SM00225">
    <property type="entry name" value="BTB"/>
    <property type="match status" value="1"/>
</dbReference>
<keyword evidence="3" id="KW-0479">Metal-binding</keyword>
<evidence type="ECO:0000256" key="7">
    <source>
        <dbReference type="ARBA" id="ARBA00023015"/>
    </source>
</evidence>
<feature type="compositionally biased region" description="Basic and acidic residues" evidence="12">
    <location>
        <begin position="251"/>
        <end position="267"/>
    </location>
</feature>
<evidence type="ECO:0000256" key="9">
    <source>
        <dbReference type="ARBA" id="ARBA00023163"/>
    </source>
</evidence>
<keyword evidence="10" id="KW-0539">Nucleus</keyword>
<feature type="region of interest" description="Disordered" evidence="12">
    <location>
        <begin position="143"/>
        <end position="275"/>
    </location>
</feature>
<gene>
    <name evidence="15" type="primary">ZBTB24</name>
    <name evidence="15" type="synonym">zbtb24</name>
</gene>
<organism evidence="15 16">
    <name type="scientific">Salmo trutta</name>
    <name type="common">Brown trout</name>
    <dbReference type="NCBI Taxonomy" id="8032"/>
    <lineage>
        <taxon>Eukaryota</taxon>
        <taxon>Metazoa</taxon>
        <taxon>Chordata</taxon>
        <taxon>Craniata</taxon>
        <taxon>Vertebrata</taxon>
        <taxon>Euteleostomi</taxon>
        <taxon>Actinopterygii</taxon>
        <taxon>Neopterygii</taxon>
        <taxon>Teleostei</taxon>
        <taxon>Protacanthopterygii</taxon>
        <taxon>Salmoniformes</taxon>
        <taxon>Salmonidae</taxon>
        <taxon>Salmoninae</taxon>
        <taxon>Salmo</taxon>
    </lineage>
</organism>
<dbReference type="SUPFAM" id="SSF54695">
    <property type="entry name" value="POZ domain"/>
    <property type="match status" value="1"/>
</dbReference>
<evidence type="ECO:0000313" key="15">
    <source>
        <dbReference type="Ensembl" id="ENSSTUP00000084396.1"/>
    </source>
</evidence>
<dbReference type="InterPro" id="IPR011333">
    <property type="entry name" value="SKP1/BTB/POZ_sf"/>
</dbReference>
<evidence type="ECO:0000256" key="5">
    <source>
        <dbReference type="ARBA" id="ARBA00022771"/>
    </source>
</evidence>
<dbReference type="InterPro" id="IPR050717">
    <property type="entry name" value="C2H2-ZF_Transcription_Reg"/>
</dbReference>
<comment type="subcellular location">
    <subcellularLocation>
        <location evidence="1">Nucleus</location>
    </subcellularLocation>
</comment>
<dbReference type="InParanoid" id="A0A674CMJ4"/>
<feature type="domain" description="C2H2-type" evidence="14">
    <location>
        <begin position="279"/>
        <end position="306"/>
    </location>
</feature>
<dbReference type="Pfam" id="PF00651">
    <property type="entry name" value="BTB"/>
    <property type="match status" value="1"/>
</dbReference>
<evidence type="ECO:0000259" key="14">
    <source>
        <dbReference type="PROSITE" id="PS50157"/>
    </source>
</evidence>
<keyword evidence="16" id="KW-1185">Reference proteome</keyword>
<dbReference type="PROSITE" id="PS50097">
    <property type="entry name" value="BTB"/>
    <property type="match status" value="1"/>
</dbReference>
<dbReference type="Pfam" id="PF00096">
    <property type="entry name" value="zf-C2H2"/>
    <property type="match status" value="7"/>
</dbReference>
<proteinExistence type="inferred from homology"/>
<dbReference type="InterPro" id="IPR036236">
    <property type="entry name" value="Znf_C2H2_sf"/>
</dbReference>
<reference evidence="15" key="1">
    <citation type="submission" date="2025-08" db="UniProtKB">
        <authorList>
            <consortium name="Ensembl"/>
        </authorList>
    </citation>
    <scope>IDENTIFICATION</scope>
</reference>
<dbReference type="PANTHER" id="PTHR14196">
    <property type="entry name" value="ODD-SKIPPED - RELATED"/>
    <property type="match status" value="1"/>
</dbReference>
<dbReference type="GO" id="GO:0008270">
    <property type="term" value="F:zinc ion binding"/>
    <property type="evidence" value="ECO:0007669"/>
    <property type="project" value="UniProtKB-KW"/>
</dbReference>
<feature type="domain" description="C2H2-type" evidence="14">
    <location>
        <begin position="391"/>
        <end position="418"/>
    </location>
</feature>
<keyword evidence="5 11" id="KW-0863">Zinc-finger</keyword>
<dbReference type="FunFam" id="3.30.160.60:FF:000870">
    <property type="entry name" value="zinc finger protein 197 isoform X1"/>
    <property type="match status" value="1"/>
</dbReference>
<keyword evidence="4" id="KW-0677">Repeat</keyword>
<dbReference type="InterPro" id="IPR013087">
    <property type="entry name" value="Znf_C2H2_type"/>
</dbReference>
<sequence>MAPTLITPTSLTAIHSTTHKDTILCKFDKLRKRELLCDITLIVEDVHFKAHKALLAASSDYFSLMFTAEEQISQSTYRLDGMAAETFGAVLEFIYSAQESVTEQLLDLARLLEVSDLVKAHITYPGVEGRGLSNITCPGFEVRPEVNTDSGEGKGLGEGTSSAIQPKRKRGRPRKNEVDMSVKTLEKSNKQEVRSDIINIQDAANEKQQSHDKLDSPIRDSDDADYDPRSARTRRQSKRKIRPPVKFKGYRVGDRDDTTSECREPGKRGRKRKYPNTEARCEDCGKVFKNHLFLKIHQRTHTGEKPFKCFACGKSFTQKHTLLVHQRMHTGEKPFVCIVCSKALSTKHSLVDHMNLHTEEKTFSCDKCEKTFSQKRQLKSHYRVHTGKSLPECAHCQRRFMDAAQLKKHMRTHTGEKPFTCEICGKCFTAKSTLQTHIRIHRGEKPYVCNVCNKSFSDASARRRHVASHTGKKPFTCSFCNLSFARLDNLKTHTKTHNKESVVTITTEEVRSILQLQQYQLPGHPEQEIQLVVTGDVDNLNNLNFVPSHCGHDQGISIITTTEGGVSEAADQAHSRLTLLTQPSGHMQNVALVTQIQTISVLQDGHMTNGVGVAGQPEQMHVITLSKEDMEHLQAHHGPPQPLHIAPRPGSLPGSVQQLHVMHQQHQHQTLSQLAVTQDQSTILGQMSREQQGQAQAIHINSQSSQPISISQTSEQIPSHHIQGQTFQIQAGTVSYLYTTSLAPP</sequence>
<dbReference type="Proteomes" id="UP000472277">
    <property type="component" value="Chromosome 33"/>
</dbReference>
<evidence type="ECO:0000256" key="10">
    <source>
        <dbReference type="ARBA" id="ARBA00023242"/>
    </source>
</evidence>
<evidence type="ECO:0000256" key="12">
    <source>
        <dbReference type="SAM" id="MobiDB-lite"/>
    </source>
</evidence>
<dbReference type="FunFam" id="3.30.160.60:FF:001480">
    <property type="entry name" value="Si:cabz01071911.3"/>
    <property type="match status" value="1"/>
</dbReference>
<dbReference type="Gene3D" id="3.30.160.60">
    <property type="entry name" value="Classic Zinc Finger"/>
    <property type="match status" value="8"/>
</dbReference>
<evidence type="ECO:0000256" key="1">
    <source>
        <dbReference type="ARBA" id="ARBA00004123"/>
    </source>
</evidence>
<name>A0A674CMJ4_SALTR</name>
<dbReference type="FunFam" id="3.30.160.60:FF:000965">
    <property type="entry name" value="Neurotrophin receptor-interacting factor homolog"/>
    <property type="match status" value="1"/>
</dbReference>
<feature type="domain" description="C2H2-type" evidence="14">
    <location>
        <begin position="475"/>
        <end position="502"/>
    </location>
</feature>
<dbReference type="InterPro" id="IPR000210">
    <property type="entry name" value="BTB/POZ_dom"/>
</dbReference>
<dbReference type="FunFam" id="3.30.160.60:FF:000446">
    <property type="entry name" value="Zinc finger protein"/>
    <property type="match status" value="1"/>
</dbReference>
<protein>
    <submittedName>
        <fullName evidence="15">Zinc finger and BTB domain containing 24</fullName>
    </submittedName>
</protein>
<feature type="domain" description="C2H2-type" evidence="14">
    <location>
        <begin position="447"/>
        <end position="474"/>
    </location>
</feature>
<feature type="compositionally biased region" description="Basic and acidic residues" evidence="12">
    <location>
        <begin position="204"/>
        <end position="230"/>
    </location>
</feature>
<feature type="domain" description="C2H2-type" evidence="14">
    <location>
        <begin position="363"/>
        <end position="390"/>
    </location>
</feature>
<evidence type="ECO:0000256" key="6">
    <source>
        <dbReference type="ARBA" id="ARBA00022833"/>
    </source>
</evidence>
<accession>A0A674CMJ4</accession>
<dbReference type="FunFam" id="3.30.160.60:FF:000358">
    <property type="entry name" value="zinc finger protein 24"/>
    <property type="match status" value="1"/>
</dbReference>
<evidence type="ECO:0000256" key="11">
    <source>
        <dbReference type="PROSITE-ProRule" id="PRU00042"/>
    </source>
</evidence>
<keyword evidence="8" id="KW-0238">DNA-binding</keyword>
<evidence type="ECO:0000259" key="13">
    <source>
        <dbReference type="PROSITE" id="PS50097"/>
    </source>
</evidence>
<dbReference type="PROSITE" id="PS00028">
    <property type="entry name" value="ZINC_FINGER_C2H2_1"/>
    <property type="match status" value="8"/>
</dbReference>
<evidence type="ECO:0000313" key="16">
    <source>
        <dbReference type="Proteomes" id="UP000472277"/>
    </source>
</evidence>
<dbReference type="SMART" id="SM00355">
    <property type="entry name" value="ZnF_C2H2"/>
    <property type="match status" value="8"/>
</dbReference>
<evidence type="ECO:0000256" key="2">
    <source>
        <dbReference type="ARBA" id="ARBA00006991"/>
    </source>
</evidence>
<dbReference type="PROSITE" id="PS50157">
    <property type="entry name" value="ZINC_FINGER_C2H2_2"/>
    <property type="match status" value="8"/>
</dbReference>
<dbReference type="Ensembl" id="ENSSTUT00000089754.1">
    <property type="protein sequence ID" value="ENSSTUP00000084396.1"/>
    <property type="gene ID" value="ENSSTUG00000037026.1"/>
</dbReference>
<dbReference type="FunFam" id="3.30.160.60:FF:001506">
    <property type="entry name" value="Zinc finger protein"/>
    <property type="match status" value="1"/>
</dbReference>
<evidence type="ECO:0000256" key="4">
    <source>
        <dbReference type="ARBA" id="ARBA00022737"/>
    </source>
</evidence>
<dbReference type="Gene3D" id="3.30.710.10">
    <property type="entry name" value="Potassium Channel Kv1.1, Chain A"/>
    <property type="match status" value="1"/>
</dbReference>
<dbReference type="FunFam" id="3.30.160.60:FF:000624">
    <property type="entry name" value="zinc finger protein 697"/>
    <property type="match status" value="1"/>
</dbReference>
<feature type="domain" description="C2H2-type" evidence="14">
    <location>
        <begin position="307"/>
        <end position="334"/>
    </location>
</feature>
<dbReference type="SUPFAM" id="SSF57667">
    <property type="entry name" value="beta-beta-alpha zinc fingers"/>
    <property type="match status" value="4"/>
</dbReference>
<dbReference type="PANTHER" id="PTHR14196:SF12">
    <property type="entry name" value="ZINC FINGER PROTEIN 208-LIKE"/>
    <property type="match status" value="1"/>
</dbReference>
<evidence type="ECO:0000256" key="8">
    <source>
        <dbReference type="ARBA" id="ARBA00023125"/>
    </source>
</evidence>
<dbReference type="AlphaFoldDB" id="A0A674CMJ4"/>
<keyword evidence="9" id="KW-0804">Transcription</keyword>
<feature type="domain" description="C2H2-type" evidence="14">
    <location>
        <begin position="335"/>
        <end position="362"/>
    </location>
</feature>
<dbReference type="OMA" id="SNHHIQG"/>
<reference evidence="15" key="2">
    <citation type="submission" date="2025-09" db="UniProtKB">
        <authorList>
            <consortium name="Ensembl"/>
        </authorList>
    </citation>
    <scope>IDENTIFICATION</scope>
</reference>
<dbReference type="GeneTree" id="ENSGT00940000159373"/>
<dbReference type="FunFam" id="3.30.160.60:FF:002343">
    <property type="entry name" value="Zinc finger protein 33A"/>
    <property type="match status" value="1"/>
</dbReference>
<dbReference type="GO" id="GO:0000977">
    <property type="term" value="F:RNA polymerase II transcription regulatory region sequence-specific DNA binding"/>
    <property type="evidence" value="ECO:0007669"/>
    <property type="project" value="TreeGrafter"/>
</dbReference>